<dbReference type="SUPFAM" id="SSF100895">
    <property type="entry name" value="Kazal-type serine protease inhibitors"/>
    <property type="match status" value="1"/>
</dbReference>
<dbReference type="InterPro" id="IPR036058">
    <property type="entry name" value="Kazal_dom_sf"/>
</dbReference>
<dbReference type="CTD" id="6690"/>
<dbReference type="Proteomes" id="UP000694429">
    <property type="component" value="Chromosome 2"/>
</dbReference>
<dbReference type="PRINTS" id="PR00290">
    <property type="entry name" value="KAZALINHBTR"/>
</dbReference>
<keyword evidence="10" id="KW-0732">Signal</keyword>
<sequence length="80" mass="8695">MKVTSVFLLSALALLSLSGKTRANTMLQRQANCNLKVNGCNKIYNPICGSDGITYANECLLCLENKKRQTSILVEKSGPC</sequence>
<dbReference type="Ensembl" id="ENSCAFT00030010369.1">
    <property type="protein sequence ID" value="ENSCAFP00030009078.1"/>
    <property type="gene ID" value="ENSCAFG00030005651.1"/>
</dbReference>
<reference evidence="12" key="1">
    <citation type="submission" date="2019-03" db="EMBL/GenBank/DDBJ databases">
        <authorList>
            <person name="Warren W.C."/>
            <person name="Johnson G.S."/>
        </authorList>
    </citation>
    <scope>NUCLEOTIDE SEQUENCE [LARGE SCALE GENOMIC DNA]</scope>
    <source>
        <strain evidence="12">Basenji</strain>
    </source>
</reference>
<evidence type="ECO:0000256" key="6">
    <source>
        <dbReference type="ARBA" id="ARBA00037363"/>
    </source>
</evidence>
<feature type="chain" id="PRO_5034727061" description="Serine protease inhibitor Kazal-type 1" evidence="10">
    <location>
        <begin position="24"/>
        <end position="80"/>
    </location>
</feature>
<evidence type="ECO:0000313" key="13">
    <source>
        <dbReference type="Proteomes" id="UP000694429"/>
    </source>
</evidence>
<dbReference type="SMART" id="SM00280">
    <property type="entry name" value="KAZAL"/>
    <property type="match status" value="1"/>
</dbReference>
<evidence type="ECO:0000256" key="10">
    <source>
        <dbReference type="SAM" id="SignalP"/>
    </source>
</evidence>
<dbReference type="GeneID" id="608433"/>
<evidence type="ECO:0000256" key="8">
    <source>
        <dbReference type="ARBA" id="ARBA00041915"/>
    </source>
</evidence>
<name>A0A8C0MEN2_CANLF</name>
<feature type="signal peptide" evidence="10">
    <location>
        <begin position="1"/>
        <end position="23"/>
    </location>
</feature>
<reference evidence="12" key="2">
    <citation type="submission" date="2025-08" db="UniProtKB">
        <authorList>
            <consortium name="Ensembl"/>
        </authorList>
    </citation>
    <scope>IDENTIFICATION</scope>
</reference>
<dbReference type="PROSITE" id="PS51465">
    <property type="entry name" value="KAZAL_2"/>
    <property type="match status" value="1"/>
</dbReference>
<evidence type="ECO:0000313" key="12">
    <source>
        <dbReference type="Ensembl" id="ENSCAFP00030009078.1"/>
    </source>
</evidence>
<evidence type="ECO:0000256" key="2">
    <source>
        <dbReference type="ARBA" id="ARBA00022525"/>
    </source>
</evidence>
<dbReference type="OrthoDB" id="126772at2759"/>
<dbReference type="Pfam" id="PF00050">
    <property type="entry name" value="Kazal_1"/>
    <property type="match status" value="1"/>
</dbReference>
<accession>A0A8C0MEN2</accession>
<keyword evidence="5" id="KW-1015">Disulfide bond</keyword>
<proteinExistence type="predicted"/>
<comment type="subcellular location">
    <subcellularLocation>
        <location evidence="1">Secreted</location>
    </subcellularLocation>
</comment>
<organism evidence="12 13">
    <name type="scientific">Canis lupus familiaris</name>
    <name type="common">Dog</name>
    <name type="synonym">Canis familiaris</name>
    <dbReference type="NCBI Taxonomy" id="9615"/>
    <lineage>
        <taxon>Eukaryota</taxon>
        <taxon>Metazoa</taxon>
        <taxon>Chordata</taxon>
        <taxon>Craniata</taxon>
        <taxon>Vertebrata</taxon>
        <taxon>Euteleostomi</taxon>
        <taxon>Mammalia</taxon>
        <taxon>Eutheria</taxon>
        <taxon>Laurasiatheria</taxon>
        <taxon>Carnivora</taxon>
        <taxon>Caniformia</taxon>
        <taxon>Canidae</taxon>
        <taxon>Canis</taxon>
    </lineage>
</organism>
<gene>
    <name evidence="12" type="primary">SPINK1</name>
</gene>
<evidence type="ECO:0000256" key="9">
    <source>
        <dbReference type="ARBA" id="ARBA00046050"/>
    </source>
</evidence>
<evidence type="ECO:0000256" key="3">
    <source>
        <dbReference type="ARBA" id="ARBA00022690"/>
    </source>
</evidence>
<dbReference type="GO" id="GO:0004867">
    <property type="term" value="F:serine-type endopeptidase inhibitor activity"/>
    <property type="evidence" value="ECO:0007669"/>
    <property type="project" value="UniProtKB-KW"/>
</dbReference>
<evidence type="ECO:0000256" key="5">
    <source>
        <dbReference type="ARBA" id="ARBA00023157"/>
    </source>
</evidence>
<dbReference type="AlphaFoldDB" id="A0A8C0MEN2"/>
<dbReference type="PANTHER" id="PTHR21312:SF27">
    <property type="entry name" value="SERINE PROTEASE INHIBITOR KAZAL-TYPE 1"/>
    <property type="match status" value="1"/>
</dbReference>
<keyword evidence="4" id="KW-0722">Serine protease inhibitor</keyword>
<dbReference type="RefSeq" id="XP_038385546.1">
    <property type="nucleotide sequence ID" value="XM_038529618.1"/>
</dbReference>
<dbReference type="GO" id="GO:0005576">
    <property type="term" value="C:extracellular region"/>
    <property type="evidence" value="ECO:0007669"/>
    <property type="project" value="UniProtKB-SubCell"/>
</dbReference>
<dbReference type="InterPro" id="IPR002350">
    <property type="entry name" value="Kazal_dom"/>
</dbReference>
<protein>
    <recommendedName>
        <fullName evidence="7">Serine protease inhibitor Kazal-type 1</fullName>
    </recommendedName>
    <alternativeName>
        <fullName evidence="8">Pancreatic secretory trypsin inhibitor</fullName>
    </alternativeName>
</protein>
<dbReference type="FunFam" id="3.30.60.30:FF:000031">
    <property type="entry name" value="Serine protease inhibitor Kazal-type 2"/>
    <property type="match status" value="1"/>
</dbReference>
<evidence type="ECO:0000256" key="4">
    <source>
        <dbReference type="ARBA" id="ARBA00022900"/>
    </source>
</evidence>
<comment type="function">
    <text evidence="9">Serine protease inhibitor which exhibits anti-trypsin activity. In the pancreas, protects against trypsin-catalyzed premature activation of zymogens.</text>
</comment>
<dbReference type="PROSITE" id="PS00282">
    <property type="entry name" value="KAZAL_1"/>
    <property type="match status" value="1"/>
</dbReference>
<keyword evidence="3" id="KW-0646">Protease inhibitor</keyword>
<dbReference type="Gene3D" id="3.30.60.30">
    <property type="match status" value="1"/>
</dbReference>
<evidence type="ECO:0000259" key="11">
    <source>
        <dbReference type="PROSITE" id="PS51465"/>
    </source>
</evidence>
<dbReference type="PANTHER" id="PTHR21312">
    <property type="entry name" value="SERINE PROTEASE INHIBITOR"/>
    <property type="match status" value="1"/>
</dbReference>
<comment type="function">
    <text evidence="6">In the male reproductive tract, binds to sperm heads where it modulates sperm capacitance by inhibiting calcium uptake and nitrogen oxide (NO) production.</text>
</comment>
<keyword evidence="2" id="KW-0964">Secreted</keyword>
<dbReference type="InterPro" id="IPR001239">
    <property type="entry name" value="Prot_inh_Kazal-m"/>
</dbReference>
<evidence type="ECO:0000256" key="1">
    <source>
        <dbReference type="ARBA" id="ARBA00004613"/>
    </source>
</evidence>
<feature type="domain" description="Kazal-like" evidence="11">
    <location>
        <begin position="27"/>
        <end position="80"/>
    </location>
</feature>
<dbReference type="CDD" id="cd01327">
    <property type="entry name" value="KAZAL_PSTI"/>
    <property type="match status" value="1"/>
</dbReference>
<evidence type="ECO:0000256" key="7">
    <source>
        <dbReference type="ARBA" id="ARBA00039254"/>
    </source>
</evidence>